<keyword evidence="1" id="KW-1133">Transmembrane helix</keyword>
<reference evidence="3" key="1">
    <citation type="submission" date="2016-10" db="EMBL/GenBank/DDBJ databases">
        <authorList>
            <person name="Varghese N."/>
            <person name="Submissions S."/>
        </authorList>
    </citation>
    <scope>NUCLEOTIDE SEQUENCE [LARGE SCALE GENOMIC DNA]</scope>
    <source>
        <strain evidence="3">DSM 25811 / CCM 8410 / LMG 26954 / E90</strain>
    </source>
</reference>
<sequence>MSQIVINAKERQQAFWKFLLLFILAVGLVLLAFYFDTTVPTKDNRMMRQQLNNFKLQEAAQDRFVQTMDETKNLIDSLRKPGAQKAYLNSLIMEKIRTLNNLQYKDSSMYSRLNTNVIDVFQRYLEATNKITDIGDMPAEVEKLKADNAQLSRDLTDCRTQMNNLLTTPR</sequence>
<dbReference type="RefSeq" id="WP_090391440.1">
    <property type="nucleotide sequence ID" value="NZ_FMZO01000010.1"/>
</dbReference>
<gene>
    <name evidence="2" type="ORF">SAMN04487894_11079</name>
</gene>
<protein>
    <recommendedName>
        <fullName evidence="4">Type VI secretion system transmembrane protein TssO</fullName>
    </recommendedName>
</protein>
<proteinExistence type="predicted"/>
<accession>A0A1G6VMN7</accession>
<dbReference type="EMBL" id="FMZO01000010">
    <property type="protein sequence ID" value="SDD54673.1"/>
    <property type="molecule type" value="Genomic_DNA"/>
</dbReference>
<dbReference type="InterPro" id="IPR039449">
    <property type="entry name" value="TssO"/>
</dbReference>
<name>A0A1G6VMN7_NIADE</name>
<evidence type="ECO:0000256" key="1">
    <source>
        <dbReference type="SAM" id="Phobius"/>
    </source>
</evidence>
<dbReference type="AlphaFoldDB" id="A0A1G6VMN7"/>
<keyword evidence="1" id="KW-0812">Transmembrane</keyword>
<dbReference type="OrthoDB" id="656843at2"/>
<evidence type="ECO:0000313" key="3">
    <source>
        <dbReference type="Proteomes" id="UP000198757"/>
    </source>
</evidence>
<dbReference type="STRING" id="1285928.SAMN04487894_11079"/>
<dbReference type="Proteomes" id="UP000198757">
    <property type="component" value="Unassembled WGS sequence"/>
</dbReference>
<evidence type="ECO:0000313" key="2">
    <source>
        <dbReference type="EMBL" id="SDD54673.1"/>
    </source>
</evidence>
<dbReference type="Pfam" id="PF17561">
    <property type="entry name" value="TssO"/>
    <property type="match status" value="1"/>
</dbReference>
<organism evidence="2 3">
    <name type="scientific">Niabella drilacis (strain DSM 25811 / CCM 8410 / CCUG 62505 / LMG 26954 / E90)</name>
    <dbReference type="NCBI Taxonomy" id="1285928"/>
    <lineage>
        <taxon>Bacteria</taxon>
        <taxon>Pseudomonadati</taxon>
        <taxon>Bacteroidota</taxon>
        <taxon>Chitinophagia</taxon>
        <taxon>Chitinophagales</taxon>
        <taxon>Chitinophagaceae</taxon>
        <taxon>Niabella</taxon>
    </lineage>
</organism>
<keyword evidence="1" id="KW-0472">Membrane</keyword>
<evidence type="ECO:0008006" key="4">
    <source>
        <dbReference type="Google" id="ProtNLM"/>
    </source>
</evidence>
<feature type="transmembrane region" description="Helical" evidence="1">
    <location>
        <begin position="14"/>
        <end position="35"/>
    </location>
</feature>
<keyword evidence="3" id="KW-1185">Reference proteome</keyword>